<feature type="transmembrane region" description="Helical" evidence="1">
    <location>
        <begin position="162"/>
        <end position="181"/>
    </location>
</feature>
<dbReference type="RefSeq" id="WP_129191155.1">
    <property type="nucleotide sequence ID" value="NZ_CP035491.1"/>
</dbReference>
<gene>
    <name evidence="2" type="ORF">ET445_10320</name>
</gene>
<evidence type="ECO:0000313" key="3">
    <source>
        <dbReference type="Proteomes" id="UP000291259"/>
    </source>
</evidence>
<reference evidence="2 3" key="1">
    <citation type="submission" date="2019-01" db="EMBL/GenBank/DDBJ databases">
        <title>Genome sequencing of strain FW100M-8.</title>
        <authorList>
            <person name="Heo J."/>
            <person name="Kim S.-J."/>
            <person name="Kim J.-S."/>
            <person name="Hong S.-B."/>
            <person name="Kwon S.-W."/>
        </authorList>
    </citation>
    <scope>NUCLEOTIDE SEQUENCE [LARGE SCALE GENOMIC DNA]</scope>
    <source>
        <strain evidence="2 3">FW100M-8</strain>
    </source>
</reference>
<protein>
    <submittedName>
        <fullName evidence="2">DUF4389 domain-containing protein</fullName>
    </submittedName>
</protein>
<organism evidence="2 3">
    <name type="scientific">Agromyces protaetiae</name>
    <dbReference type="NCBI Taxonomy" id="2509455"/>
    <lineage>
        <taxon>Bacteria</taxon>
        <taxon>Bacillati</taxon>
        <taxon>Actinomycetota</taxon>
        <taxon>Actinomycetes</taxon>
        <taxon>Micrococcales</taxon>
        <taxon>Microbacteriaceae</taxon>
        <taxon>Agromyces</taxon>
    </lineage>
</organism>
<dbReference type="KEGG" id="agf:ET445_10320"/>
<accession>A0A4P6FSY4</accession>
<dbReference type="Pfam" id="PF14333">
    <property type="entry name" value="DUF4389"/>
    <property type="match status" value="2"/>
</dbReference>
<keyword evidence="1" id="KW-0812">Transmembrane</keyword>
<feature type="transmembrane region" description="Helical" evidence="1">
    <location>
        <begin position="34"/>
        <end position="61"/>
    </location>
</feature>
<dbReference type="AlphaFoldDB" id="A0A4P6FSY4"/>
<feature type="transmembrane region" description="Helical" evidence="1">
    <location>
        <begin position="127"/>
        <end position="150"/>
    </location>
</feature>
<keyword evidence="3" id="KW-1185">Reference proteome</keyword>
<keyword evidence="1" id="KW-0472">Membrane</keyword>
<sequence>MSTSTDLKASPLRLTGTLQAGLSRWLWLAKMLLAIPHFVILAALWLWFIATTPIAGIAILATGRYPRRLFEINTGILRWNWRVGFYVYAALGTDDYPPFTARRTSYPATLEIEYADRLSRPAVLVKALLALPQIAIVALLGADIFLYPIPALNELSTGPLPLGGYSILNLLVVVAGFLLLVTGRYPTGYFDFLVGISRWMYRVLIYLALMTDEYPPFRLDAGGDEPDHATSLPAAASRTA</sequence>
<dbReference type="InterPro" id="IPR025498">
    <property type="entry name" value="DUF4389"/>
</dbReference>
<dbReference type="Proteomes" id="UP000291259">
    <property type="component" value="Chromosome"/>
</dbReference>
<evidence type="ECO:0000313" key="2">
    <source>
        <dbReference type="EMBL" id="QAY73678.1"/>
    </source>
</evidence>
<proteinExistence type="predicted"/>
<dbReference type="EMBL" id="CP035491">
    <property type="protein sequence ID" value="QAY73678.1"/>
    <property type="molecule type" value="Genomic_DNA"/>
</dbReference>
<keyword evidence="1" id="KW-1133">Transmembrane helix</keyword>
<name>A0A4P6FSY4_9MICO</name>
<dbReference type="OrthoDB" id="156718at2"/>
<feature type="transmembrane region" description="Helical" evidence="1">
    <location>
        <begin position="188"/>
        <end position="209"/>
    </location>
</feature>
<evidence type="ECO:0000256" key="1">
    <source>
        <dbReference type="SAM" id="Phobius"/>
    </source>
</evidence>